<dbReference type="GO" id="GO:0010181">
    <property type="term" value="F:FMN binding"/>
    <property type="evidence" value="ECO:0007669"/>
    <property type="project" value="InterPro"/>
</dbReference>
<keyword evidence="7" id="KW-0812">Transmembrane</keyword>
<keyword evidence="4" id="KW-0408">Iron</keyword>
<organism evidence="10 11">
    <name type="scientific">Novimethylophilus kurashikiensis</name>
    <dbReference type="NCBI Taxonomy" id="1825523"/>
    <lineage>
        <taxon>Bacteria</taxon>
        <taxon>Pseudomonadati</taxon>
        <taxon>Pseudomonadota</taxon>
        <taxon>Betaproteobacteria</taxon>
        <taxon>Nitrosomonadales</taxon>
        <taxon>Methylophilaceae</taxon>
        <taxon>Novimethylophilus</taxon>
    </lineage>
</organism>
<dbReference type="GO" id="GO:0003677">
    <property type="term" value="F:DNA binding"/>
    <property type="evidence" value="ECO:0007669"/>
    <property type="project" value="InterPro"/>
</dbReference>
<dbReference type="GO" id="GO:0005886">
    <property type="term" value="C:plasma membrane"/>
    <property type="evidence" value="ECO:0007669"/>
    <property type="project" value="UniProtKB-SubCell"/>
</dbReference>
<dbReference type="PANTHER" id="PTHR30224:SF4">
    <property type="entry name" value="ELECTRON TRANSPORT PROTEIN YCCM-RELATED"/>
    <property type="match status" value="1"/>
</dbReference>
<dbReference type="Proteomes" id="UP000245081">
    <property type="component" value="Unassembled WGS sequence"/>
</dbReference>
<feature type="transmembrane region" description="Helical" evidence="7">
    <location>
        <begin position="567"/>
        <end position="587"/>
    </location>
</feature>
<sequence>MKTWFRSLFGSILLAVALSGFVGNATADEDEHHPAGHIASAASYEAPLPPQLSNDSDLCAYAPCKEAFPGADSFSVRKGRPSYVEAYHEDDNKKKLLGYVFLSTDIVDIPAYSGKPVVTLIGMDTAGKIVGVRILKHSEPILLVGIPESELMKFIRQYVGKFAWNKVEIGKARAEDGYIGIDAISGATVTVISENQVVMRSAFEIAKQVGIIKSQPRPQATFTPIKNTLSWDKLVDEGSIQHLLVTPQDVGLDGNGQPYIDLYFGYLNAPVIGRSILGERNYQRLMADLKPNEHAIFIVANGSASFKGSGFVRGGIYDRIQVAQDMDSFTFRDTDYRNLYEIAAQGAPEFKESGIFIIRSASFSAAYPWNLVFLGNKMDKQTGAKSFANFDREYWLDARYLQGGRPHVVKPDPTWLKLWKDKKVSIALFAFVLLATAFVHAIRDKLVRRANHKDKRWVSIPKYAIWIFSIVASGFTFMAQPSITHVLTWIHSLLFHWKWELFLSDPFIFVFWWFIIVTVFIWGRGLFCGWLCPFGSLTELAYKLVHATPLRRFQFMLPKTLHDKLKWLKYLIFFTLLGASFYSMGLAEKLAEVEPFKTTFLVGVWNRSWPFVTFWLVLFGLSLLSERPFCKYLCPLGAALALPSQFRGIALKRKQECTSCHACAAGCGSQAIDEKGKIDQRECLLCLDCMVMYYDDHACPPLSKERKHRQKAGLPLTPISSEGYFIPVESIGRMPKLEKTA</sequence>
<feature type="transmembrane region" description="Helical" evidence="7">
    <location>
        <begin position="463"/>
        <end position="490"/>
    </location>
</feature>
<feature type="domain" description="4Fe-4S ferredoxin-type" evidence="9">
    <location>
        <begin position="648"/>
        <end position="677"/>
    </location>
</feature>
<dbReference type="RefSeq" id="WP_109015925.1">
    <property type="nucleotide sequence ID" value="NZ_BDOQ01000009.1"/>
</dbReference>
<keyword evidence="3" id="KW-0479">Metal-binding</keyword>
<evidence type="ECO:0000256" key="8">
    <source>
        <dbReference type="SAM" id="SignalP"/>
    </source>
</evidence>
<evidence type="ECO:0000313" key="10">
    <source>
        <dbReference type="EMBL" id="GBG14750.1"/>
    </source>
</evidence>
<dbReference type="Pfam" id="PF04205">
    <property type="entry name" value="FMN_bind"/>
    <property type="match status" value="1"/>
</dbReference>
<keyword evidence="8" id="KW-0732">Signal</keyword>
<evidence type="ECO:0000313" key="11">
    <source>
        <dbReference type="Proteomes" id="UP000245081"/>
    </source>
</evidence>
<evidence type="ECO:0000256" key="5">
    <source>
        <dbReference type="ARBA" id="ARBA00023014"/>
    </source>
</evidence>
<dbReference type="PIRSF" id="PIRSF036354">
    <property type="entry name" value="NosR"/>
    <property type="match status" value="1"/>
</dbReference>
<proteinExistence type="predicted"/>
<dbReference type="PROSITE" id="PS00198">
    <property type="entry name" value="4FE4S_FER_1"/>
    <property type="match status" value="1"/>
</dbReference>
<evidence type="ECO:0000256" key="1">
    <source>
        <dbReference type="ARBA" id="ARBA00004236"/>
    </source>
</evidence>
<dbReference type="GO" id="GO:0046872">
    <property type="term" value="F:metal ion binding"/>
    <property type="evidence" value="ECO:0007669"/>
    <property type="project" value="UniProtKB-KW"/>
</dbReference>
<gene>
    <name evidence="10" type="primary">nosR</name>
    <name evidence="10" type="ORF">NMK_2351</name>
</gene>
<feature type="transmembrane region" description="Helical" evidence="7">
    <location>
        <begin position="510"/>
        <end position="532"/>
    </location>
</feature>
<dbReference type="InterPro" id="IPR011399">
    <property type="entry name" value="NosR"/>
</dbReference>
<dbReference type="PROSITE" id="PS51379">
    <property type="entry name" value="4FE4S_FER_2"/>
    <property type="match status" value="1"/>
</dbReference>
<feature type="chain" id="PRO_5015333162" evidence="8">
    <location>
        <begin position="28"/>
        <end position="741"/>
    </location>
</feature>
<evidence type="ECO:0000259" key="9">
    <source>
        <dbReference type="PROSITE" id="PS51379"/>
    </source>
</evidence>
<dbReference type="GO" id="GO:0045893">
    <property type="term" value="P:positive regulation of DNA-templated transcription"/>
    <property type="evidence" value="ECO:0007669"/>
    <property type="project" value="InterPro"/>
</dbReference>
<reference evidence="10 11" key="1">
    <citation type="journal article" date="2018" name="Environ. Microbiol.">
        <title>Isolation and genomic characterization of Novimethylophilus kurashikiensis gen. nov. sp. nov., a new lanthanide-dependent methylotrophic species of Methylophilaceae.</title>
        <authorList>
            <person name="Lv H."/>
            <person name="Sahin N."/>
            <person name="Tani A."/>
        </authorList>
    </citation>
    <scope>NUCLEOTIDE SEQUENCE [LARGE SCALE GENOMIC DNA]</scope>
    <source>
        <strain evidence="10 11">La2-4</strain>
    </source>
</reference>
<dbReference type="SUPFAM" id="SSF54862">
    <property type="entry name" value="4Fe-4S ferredoxins"/>
    <property type="match status" value="1"/>
</dbReference>
<comment type="caution">
    <text evidence="10">The sequence shown here is derived from an EMBL/GenBank/DDBJ whole genome shotgun (WGS) entry which is preliminary data.</text>
</comment>
<keyword evidence="11" id="KW-1185">Reference proteome</keyword>
<evidence type="ECO:0000256" key="7">
    <source>
        <dbReference type="SAM" id="Phobius"/>
    </source>
</evidence>
<evidence type="ECO:0000256" key="3">
    <source>
        <dbReference type="ARBA" id="ARBA00022723"/>
    </source>
</evidence>
<dbReference type="EMBL" id="BDOQ01000009">
    <property type="protein sequence ID" value="GBG14750.1"/>
    <property type="molecule type" value="Genomic_DNA"/>
</dbReference>
<evidence type="ECO:0000256" key="4">
    <source>
        <dbReference type="ARBA" id="ARBA00023004"/>
    </source>
</evidence>
<protein>
    <submittedName>
        <fullName evidence="10">NosR/NirI family transcriptional regulator, nitrous oxide reductase regulator</fullName>
    </submittedName>
</protein>
<dbReference type="InterPro" id="IPR007329">
    <property type="entry name" value="FMN-bd"/>
</dbReference>
<dbReference type="Pfam" id="PF12801">
    <property type="entry name" value="Fer4_5"/>
    <property type="match status" value="2"/>
</dbReference>
<feature type="transmembrane region" description="Helical" evidence="7">
    <location>
        <begin position="424"/>
        <end position="442"/>
    </location>
</feature>
<evidence type="ECO:0000256" key="6">
    <source>
        <dbReference type="ARBA" id="ARBA00023136"/>
    </source>
</evidence>
<feature type="transmembrane region" description="Helical" evidence="7">
    <location>
        <begin position="607"/>
        <end position="624"/>
    </location>
</feature>
<keyword evidence="6 7" id="KW-0472">Membrane</keyword>
<keyword evidence="2" id="KW-1003">Cell membrane</keyword>
<name>A0A2R5F935_9PROT</name>
<evidence type="ECO:0000256" key="2">
    <source>
        <dbReference type="ARBA" id="ARBA00022475"/>
    </source>
</evidence>
<dbReference type="SMART" id="SM00900">
    <property type="entry name" value="FMN_bind"/>
    <property type="match status" value="1"/>
</dbReference>
<dbReference type="AlphaFoldDB" id="A0A2R5F935"/>
<keyword evidence="7" id="KW-1133">Transmembrane helix</keyword>
<dbReference type="InterPro" id="IPR017900">
    <property type="entry name" value="4Fe4S_Fe_S_CS"/>
</dbReference>
<dbReference type="GO" id="GO:0051536">
    <property type="term" value="F:iron-sulfur cluster binding"/>
    <property type="evidence" value="ECO:0007669"/>
    <property type="project" value="UniProtKB-KW"/>
</dbReference>
<dbReference type="InterPro" id="IPR017896">
    <property type="entry name" value="4Fe4S_Fe-S-bd"/>
</dbReference>
<feature type="signal peptide" evidence="8">
    <location>
        <begin position="1"/>
        <end position="27"/>
    </location>
</feature>
<dbReference type="OrthoDB" id="9806398at2"/>
<dbReference type="InterPro" id="IPR052378">
    <property type="entry name" value="NosR_regulator"/>
</dbReference>
<keyword evidence="5" id="KW-0411">Iron-sulfur</keyword>
<accession>A0A2R5F935</accession>
<comment type="subcellular location">
    <subcellularLocation>
        <location evidence="1">Cell membrane</location>
    </subcellularLocation>
</comment>
<dbReference type="PANTHER" id="PTHR30224">
    <property type="entry name" value="ELECTRON TRANSPORT PROTEIN"/>
    <property type="match status" value="1"/>
</dbReference>